<feature type="domain" description="Thioredoxin" evidence="4">
    <location>
        <begin position="28"/>
        <end position="141"/>
    </location>
</feature>
<keyword evidence="6" id="KW-1185">Reference proteome</keyword>
<comment type="function">
    <text evidence="1">Participates in various redox reactions through the reversible oxidation of its active center dithiol to a disulfide and catalyzes dithiol-disulfide exchange reactions.</text>
</comment>
<dbReference type="Gene3D" id="3.40.30.10">
    <property type="entry name" value="Glutaredoxin"/>
    <property type="match status" value="1"/>
</dbReference>
<evidence type="ECO:0000259" key="4">
    <source>
        <dbReference type="PROSITE" id="PS51352"/>
    </source>
</evidence>
<organism evidence="5 6">
    <name type="scientific">Corynebacterium atypicum</name>
    <dbReference type="NCBI Taxonomy" id="191610"/>
    <lineage>
        <taxon>Bacteria</taxon>
        <taxon>Bacillati</taxon>
        <taxon>Actinomycetota</taxon>
        <taxon>Actinomycetes</taxon>
        <taxon>Mycobacteriales</taxon>
        <taxon>Corynebacteriaceae</taxon>
        <taxon>Corynebacterium</taxon>
    </lineage>
</organism>
<evidence type="ECO:0000313" key="6">
    <source>
        <dbReference type="Proteomes" id="UP000028504"/>
    </source>
</evidence>
<dbReference type="EMBL" id="CP008944">
    <property type="protein sequence ID" value="AIG64286.1"/>
    <property type="molecule type" value="Genomic_DNA"/>
</dbReference>
<proteinExistence type="inferred from homology"/>
<evidence type="ECO:0000313" key="5">
    <source>
        <dbReference type="EMBL" id="AIG64286.1"/>
    </source>
</evidence>
<dbReference type="PANTHER" id="PTHR45663">
    <property type="entry name" value="GEO12009P1"/>
    <property type="match status" value="1"/>
</dbReference>
<comment type="similarity">
    <text evidence="2">Belongs to the thioredoxin family.</text>
</comment>
<dbReference type="Pfam" id="PF14561">
    <property type="entry name" value="TPR_20"/>
    <property type="match status" value="1"/>
</dbReference>
<dbReference type="Gene3D" id="1.25.40.10">
    <property type="entry name" value="Tetratricopeptide repeat domain"/>
    <property type="match status" value="1"/>
</dbReference>
<dbReference type="RefSeq" id="WP_038605806.1">
    <property type="nucleotide sequence ID" value="NZ_CP008944.1"/>
</dbReference>
<name>A0ABM5QNB2_9CORY</name>
<gene>
    <name evidence="5" type="ORF">CATYP_06330</name>
</gene>
<reference evidence="5 6" key="1">
    <citation type="submission" date="2014-07" db="EMBL/GenBank/DDBJ databases">
        <title>Complete genome sequence of Corynebacterium atypicum DSM 44849: identifiction of the mycolic acid biosynthesis genes.</title>
        <authorList>
            <person name="Tippelt A."/>
            <person name="Mollmann S."/>
            <person name="Albersmeier A."/>
            <person name="Jaenicke S."/>
            <person name="Ruckert C."/>
            <person name="Tauch A."/>
        </authorList>
    </citation>
    <scope>NUCLEOTIDE SEQUENCE [LARGE SCALE GENOMIC DNA]</scope>
    <source>
        <strain evidence="5 6">R2070</strain>
    </source>
</reference>
<dbReference type="SUPFAM" id="SSF52833">
    <property type="entry name" value="Thioredoxin-like"/>
    <property type="match status" value="1"/>
</dbReference>
<evidence type="ECO:0000256" key="3">
    <source>
        <dbReference type="ARBA" id="ARBA00023284"/>
    </source>
</evidence>
<keyword evidence="3" id="KW-0676">Redox-active center</keyword>
<evidence type="ECO:0000256" key="2">
    <source>
        <dbReference type="ARBA" id="ARBA00008987"/>
    </source>
</evidence>
<dbReference type="Pfam" id="PF00085">
    <property type="entry name" value="Thioredoxin"/>
    <property type="match status" value="1"/>
</dbReference>
<sequence length="283" mass="30113">MSVADRFSSRAVDLGRVAEAAQARKQDAAGVAAFVEVTAETAETEMIRRSVQVPVVVLVGTPRSADSEQLKADLKELAEGYQPPRFVVAYLDADAQPQLAQALGVQGLPTVLALAAGRPVASFEGGQPKAQLEAWTAALVQQVGPQLEGLPAHGGEQAEVDPRLADAAIKLDQQDFSGALEIYDAMLQEKRDPEVLQARGLALVLQRLAADGDDEPDVFVQADKAIVAGRPEEAFEVLLDAMRAATGAKKTAVKDRLISLFEVYGNSDPRVREARTAMASALF</sequence>
<dbReference type="InterPro" id="IPR036249">
    <property type="entry name" value="Thioredoxin-like_sf"/>
</dbReference>
<dbReference type="PANTHER" id="PTHR45663:SF11">
    <property type="entry name" value="GEO12009P1"/>
    <property type="match status" value="1"/>
</dbReference>
<evidence type="ECO:0000256" key="1">
    <source>
        <dbReference type="ARBA" id="ARBA00003318"/>
    </source>
</evidence>
<dbReference type="Proteomes" id="UP000028504">
    <property type="component" value="Chromosome"/>
</dbReference>
<dbReference type="InterPro" id="IPR011990">
    <property type="entry name" value="TPR-like_helical_dom_sf"/>
</dbReference>
<protein>
    <recommendedName>
        <fullName evidence="4">Thioredoxin domain-containing protein</fullName>
    </recommendedName>
</protein>
<dbReference type="InterPro" id="IPR013766">
    <property type="entry name" value="Thioredoxin_domain"/>
</dbReference>
<dbReference type="PROSITE" id="PS51352">
    <property type="entry name" value="THIOREDOXIN_2"/>
    <property type="match status" value="1"/>
</dbReference>
<accession>A0ABM5QNB2</accession>